<gene>
    <name evidence="1" type="ORF">DPMN_044098</name>
</gene>
<dbReference type="SUPFAM" id="SSF101898">
    <property type="entry name" value="NHL repeat"/>
    <property type="match status" value="1"/>
</dbReference>
<comment type="caution">
    <text evidence="1">The sequence shown here is derived from an EMBL/GenBank/DDBJ whole genome shotgun (WGS) entry which is preliminary data.</text>
</comment>
<dbReference type="Gene3D" id="2.120.10.30">
    <property type="entry name" value="TolB, C-terminal domain"/>
    <property type="match status" value="1"/>
</dbReference>
<protein>
    <submittedName>
        <fullName evidence="1">Uncharacterized protein</fullName>
    </submittedName>
</protein>
<dbReference type="InterPro" id="IPR011042">
    <property type="entry name" value="6-blade_b-propeller_TolB-like"/>
</dbReference>
<proteinExistence type="predicted"/>
<keyword evidence="2" id="KW-1185">Reference proteome</keyword>
<evidence type="ECO:0000313" key="2">
    <source>
        <dbReference type="Proteomes" id="UP000828390"/>
    </source>
</evidence>
<dbReference type="EMBL" id="JAIWYP010000011">
    <property type="protein sequence ID" value="KAH3737505.1"/>
    <property type="molecule type" value="Genomic_DNA"/>
</dbReference>
<evidence type="ECO:0000313" key="1">
    <source>
        <dbReference type="EMBL" id="KAH3737505.1"/>
    </source>
</evidence>
<dbReference type="AlphaFoldDB" id="A0A9D4D2L9"/>
<accession>A0A9D4D2L9</accession>
<sequence>YALRLSTLRKQNSNSSLSNISKASMSSQLLELQPLAISARPAYQLSFLSFSHRKCQKVTLNSAKIQAADVQELFEKLLINMRKLRKLQSCCESGIQDLKSSYQGLEHMVHTMNNKIKSTMAKIVRRTLKKIPKVEQNKIHECMHSTLFHIENITLNKAKNTLSSLEDSLKTGVETCIRHHHELNTLHELLLYSSDNKKKKLCIIASRKCIDKIQQVESYLDENSVKLECSVLHQTIQGTEQYIVRLSGLGRLIESMKANTDIEQYLFKLSGLVRVVGPNYVFTVQGKSEHTVRIPSDSETCSIIAICVLPDGQMLLADEDNKEVKLLNQQYRVVSHLDVRAEPQGICQITPSEVAVAVNKIYGNIHEVQFITVIQSQLALGKMFQLQHDCYGIAHNQGILFIASGTALFSYTLNGKLVCKLYENKSHYFTVDRCAVSPTGDKLYITNHSHDKLHTLARDGTLLASYTNPALYHPSGLHVTPAGQVLVCGQWHPTIVQVDSEGKSELATLGTWERDRVKLPWSVCYSSTTSSIIVGQWQGDNILVFRVE</sequence>
<dbReference type="Proteomes" id="UP000828390">
    <property type="component" value="Unassembled WGS sequence"/>
</dbReference>
<organism evidence="1 2">
    <name type="scientific">Dreissena polymorpha</name>
    <name type="common">Zebra mussel</name>
    <name type="synonym">Mytilus polymorpha</name>
    <dbReference type="NCBI Taxonomy" id="45954"/>
    <lineage>
        <taxon>Eukaryota</taxon>
        <taxon>Metazoa</taxon>
        <taxon>Spiralia</taxon>
        <taxon>Lophotrochozoa</taxon>
        <taxon>Mollusca</taxon>
        <taxon>Bivalvia</taxon>
        <taxon>Autobranchia</taxon>
        <taxon>Heteroconchia</taxon>
        <taxon>Euheterodonta</taxon>
        <taxon>Imparidentia</taxon>
        <taxon>Neoheterodontei</taxon>
        <taxon>Myida</taxon>
        <taxon>Dreissenoidea</taxon>
        <taxon>Dreissenidae</taxon>
        <taxon>Dreissena</taxon>
    </lineage>
</organism>
<reference evidence="1" key="1">
    <citation type="journal article" date="2019" name="bioRxiv">
        <title>The Genome of the Zebra Mussel, Dreissena polymorpha: A Resource for Invasive Species Research.</title>
        <authorList>
            <person name="McCartney M.A."/>
            <person name="Auch B."/>
            <person name="Kono T."/>
            <person name="Mallez S."/>
            <person name="Zhang Y."/>
            <person name="Obille A."/>
            <person name="Becker A."/>
            <person name="Abrahante J.E."/>
            <person name="Garbe J."/>
            <person name="Badalamenti J.P."/>
            <person name="Herman A."/>
            <person name="Mangelson H."/>
            <person name="Liachko I."/>
            <person name="Sullivan S."/>
            <person name="Sone E.D."/>
            <person name="Koren S."/>
            <person name="Silverstein K.A.T."/>
            <person name="Beckman K.B."/>
            <person name="Gohl D.M."/>
        </authorList>
    </citation>
    <scope>NUCLEOTIDE SEQUENCE</scope>
    <source>
        <strain evidence="1">Duluth1</strain>
        <tissue evidence="1">Whole animal</tissue>
    </source>
</reference>
<name>A0A9D4D2L9_DREPO</name>
<reference evidence="1" key="2">
    <citation type="submission" date="2020-11" db="EMBL/GenBank/DDBJ databases">
        <authorList>
            <person name="McCartney M.A."/>
            <person name="Auch B."/>
            <person name="Kono T."/>
            <person name="Mallez S."/>
            <person name="Becker A."/>
            <person name="Gohl D.M."/>
            <person name="Silverstein K.A.T."/>
            <person name="Koren S."/>
            <person name="Bechman K.B."/>
            <person name="Herman A."/>
            <person name="Abrahante J.E."/>
            <person name="Garbe J."/>
        </authorList>
    </citation>
    <scope>NUCLEOTIDE SEQUENCE</scope>
    <source>
        <strain evidence="1">Duluth1</strain>
        <tissue evidence="1">Whole animal</tissue>
    </source>
</reference>
<feature type="non-terminal residue" evidence="1">
    <location>
        <position position="548"/>
    </location>
</feature>